<dbReference type="SFLD" id="SFLDS00003">
    <property type="entry name" value="Haloacid_Dehalogenase"/>
    <property type="match status" value="1"/>
</dbReference>
<keyword evidence="4 11" id="KW-0812">Transmembrane</keyword>
<dbReference type="GO" id="GO:0046872">
    <property type="term" value="F:metal ion binding"/>
    <property type="evidence" value="ECO:0007669"/>
    <property type="project" value="UniProtKB-KW"/>
</dbReference>
<feature type="transmembrane region" description="Helical" evidence="11">
    <location>
        <begin position="31"/>
        <end position="63"/>
    </location>
</feature>
<evidence type="ECO:0000256" key="2">
    <source>
        <dbReference type="ARBA" id="ARBA00006024"/>
    </source>
</evidence>
<dbReference type="InterPro" id="IPR001757">
    <property type="entry name" value="P_typ_ATPase"/>
</dbReference>
<dbReference type="InterPro" id="IPR023214">
    <property type="entry name" value="HAD_sf"/>
</dbReference>
<gene>
    <name evidence="13" type="primary">cadA</name>
    <name evidence="13" type="ORF">HMPREF0908_1632</name>
</gene>
<evidence type="ECO:0000256" key="11">
    <source>
        <dbReference type="RuleBase" id="RU362081"/>
    </source>
</evidence>
<evidence type="ECO:0000313" key="14">
    <source>
        <dbReference type="Proteomes" id="UP000005309"/>
    </source>
</evidence>
<evidence type="ECO:0000256" key="5">
    <source>
        <dbReference type="ARBA" id="ARBA00022723"/>
    </source>
</evidence>
<dbReference type="InterPro" id="IPR027256">
    <property type="entry name" value="P-typ_ATPase_IB"/>
</dbReference>
<dbReference type="Gene3D" id="3.40.1110.10">
    <property type="entry name" value="Calcium-transporting ATPase, cytoplasmic domain N"/>
    <property type="match status" value="1"/>
</dbReference>
<dbReference type="SUPFAM" id="SSF81665">
    <property type="entry name" value="Calcium ATPase, transmembrane domain M"/>
    <property type="match status" value="1"/>
</dbReference>
<proteinExistence type="inferred from homology"/>
<keyword evidence="7 11" id="KW-1133">Transmembrane helix</keyword>
<keyword evidence="13" id="KW-0378">Hydrolase</keyword>
<evidence type="ECO:0000256" key="7">
    <source>
        <dbReference type="ARBA" id="ARBA00022989"/>
    </source>
</evidence>
<evidence type="ECO:0000256" key="10">
    <source>
        <dbReference type="ARBA" id="ARBA00049338"/>
    </source>
</evidence>
<feature type="transmembrane region" description="Helical" evidence="11">
    <location>
        <begin position="282"/>
        <end position="309"/>
    </location>
</feature>
<dbReference type="Pfam" id="PF00122">
    <property type="entry name" value="E1-E2_ATPase"/>
    <property type="match status" value="1"/>
</dbReference>
<organism evidence="13 14">
    <name type="scientific">Selenomonas flueggei ATCC 43531</name>
    <dbReference type="NCBI Taxonomy" id="638302"/>
    <lineage>
        <taxon>Bacteria</taxon>
        <taxon>Bacillati</taxon>
        <taxon>Bacillota</taxon>
        <taxon>Negativicutes</taxon>
        <taxon>Selenomonadales</taxon>
        <taxon>Selenomonadaceae</taxon>
        <taxon>Selenomonas</taxon>
    </lineage>
</organism>
<dbReference type="InterPro" id="IPR018303">
    <property type="entry name" value="ATPase_P-typ_P_site"/>
</dbReference>
<dbReference type="NCBIfam" id="TIGR01512">
    <property type="entry name" value="ATPase-IB2_Cd"/>
    <property type="match status" value="1"/>
</dbReference>
<feature type="domain" description="P-type ATPase A" evidence="12">
    <location>
        <begin position="133"/>
        <end position="232"/>
    </location>
</feature>
<evidence type="ECO:0000256" key="8">
    <source>
        <dbReference type="ARBA" id="ARBA00023136"/>
    </source>
</evidence>
<dbReference type="InterPro" id="IPR036412">
    <property type="entry name" value="HAD-like_sf"/>
</dbReference>
<dbReference type="PANTHER" id="PTHR48085">
    <property type="entry name" value="CADMIUM/ZINC-TRANSPORTING ATPASE HMA2-RELATED"/>
    <property type="match status" value="1"/>
</dbReference>
<dbReference type="AlphaFoldDB" id="C4V538"/>
<dbReference type="Gene3D" id="3.40.50.1000">
    <property type="entry name" value="HAD superfamily/HAD-like"/>
    <property type="match status" value="1"/>
</dbReference>
<evidence type="ECO:0000313" key="13">
    <source>
        <dbReference type="EMBL" id="EEQ48086.1"/>
    </source>
</evidence>
<accession>C4V538</accession>
<dbReference type="STRING" id="638302.HMPREF0908_1632"/>
<evidence type="ECO:0000259" key="12">
    <source>
        <dbReference type="Pfam" id="PF00122"/>
    </source>
</evidence>
<feature type="transmembrane region" description="Helical" evidence="11">
    <location>
        <begin position="248"/>
        <end position="270"/>
    </location>
</feature>
<comment type="caution">
    <text evidence="13">The sequence shown here is derived from an EMBL/GenBank/DDBJ whole genome shotgun (WGS) entry which is preliminary data.</text>
</comment>
<comment type="similarity">
    <text evidence="2 11">Belongs to the cation transport ATPase (P-type) (TC 3.A.3) family. Type IB subfamily.</text>
</comment>
<reference evidence="13 14" key="1">
    <citation type="submission" date="2009-04" db="EMBL/GenBank/DDBJ databases">
        <authorList>
            <person name="Qin X."/>
            <person name="Bachman B."/>
            <person name="Battles P."/>
            <person name="Bell A."/>
            <person name="Bess C."/>
            <person name="Bickham C."/>
            <person name="Chaboub L."/>
            <person name="Chen D."/>
            <person name="Coyle M."/>
            <person name="Deiros D.R."/>
            <person name="Dinh H."/>
            <person name="Forbes L."/>
            <person name="Fowler G."/>
            <person name="Francisco L."/>
            <person name="Fu Q."/>
            <person name="Gubbala S."/>
            <person name="Hale W."/>
            <person name="Han Y."/>
            <person name="Hemphill L."/>
            <person name="Highlander S.K."/>
            <person name="Hirani K."/>
            <person name="Hogues M."/>
            <person name="Jackson L."/>
            <person name="Jakkamsetti A."/>
            <person name="Javaid M."/>
            <person name="Jiang H."/>
            <person name="Korchina V."/>
            <person name="Kovar C."/>
            <person name="Lara F."/>
            <person name="Lee S."/>
            <person name="Mata R."/>
            <person name="Mathew T."/>
            <person name="Moen C."/>
            <person name="Morales K."/>
            <person name="Munidasa M."/>
            <person name="Nazareth L."/>
            <person name="Ngo R."/>
            <person name="Nguyen L."/>
            <person name="Okwuonu G."/>
            <person name="Ongeri F."/>
            <person name="Patil S."/>
            <person name="Petrosino J."/>
            <person name="Pham C."/>
            <person name="Pham P."/>
            <person name="Pu L.-L."/>
            <person name="Puazo M."/>
            <person name="Raj R."/>
            <person name="Reid J."/>
            <person name="Rouhana J."/>
            <person name="Saada N."/>
            <person name="Shang Y."/>
            <person name="Simmons D."/>
            <person name="Thornton R."/>
            <person name="Warren J."/>
            <person name="Weissenberger G."/>
            <person name="Zhang J."/>
            <person name="Zhang L."/>
            <person name="Zhou C."/>
            <person name="Zhu D."/>
            <person name="Muzny D."/>
            <person name="Worley K."/>
            <person name="Gibbs R."/>
        </authorList>
    </citation>
    <scope>NUCLEOTIDE SEQUENCE [LARGE SCALE GENOMIC DNA]</scope>
    <source>
        <strain evidence="13 14">ATCC 43531</strain>
    </source>
</reference>
<dbReference type="GO" id="GO:0005886">
    <property type="term" value="C:plasma membrane"/>
    <property type="evidence" value="ECO:0007669"/>
    <property type="project" value="UniProtKB-SubCell"/>
</dbReference>
<dbReference type="PRINTS" id="PR00119">
    <property type="entry name" value="CATATPASE"/>
</dbReference>
<dbReference type="InterPro" id="IPR059000">
    <property type="entry name" value="ATPase_P-type_domA"/>
</dbReference>
<keyword evidence="3" id="KW-0104">Cadmium</keyword>
<dbReference type="InterPro" id="IPR023298">
    <property type="entry name" value="ATPase_P-typ_TM_dom_sf"/>
</dbReference>
<dbReference type="GO" id="GO:0005524">
    <property type="term" value="F:ATP binding"/>
    <property type="evidence" value="ECO:0007669"/>
    <property type="project" value="UniProtKB-UniRule"/>
</dbReference>
<dbReference type="EC" id="7.2.2.21" evidence="9"/>
<comment type="catalytic activity">
    <reaction evidence="10">
        <text>Cd(2+)(in) + ATP + H2O = Cd(2+)(out) + ADP + phosphate + H(+)</text>
        <dbReference type="Rhea" id="RHEA:12132"/>
        <dbReference type="ChEBI" id="CHEBI:15377"/>
        <dbReference type="ChEBI" id="CHEBI:15378"/>
        <dbReference type="ChEBI" id="CHEBI:30616"/>
        <dbReference type="ChEBI" id="CHEBI:43474"/>
        <dbReference type="ChEBI" id="CHEBI:48775"/>
        <dbReference type="ChEBI" id="CHEBI:456216"/>
        <dbReference type="EC" id="7.2.2.21"/>
    </reaction>
</comment>
<evidence type="ECO:0000256" key="6">
    <source>
        <dbReference type="ARBA" id="ARBA00022967"/>
    </source>
</evidence>
<dbReference type="Gene3D" id="2.70.150.10">
    <property type="entry name" value="Calcium-transporting ATPase, cytoplasmic transduction domain A"/>
    <property type="match status" value="1"/>
</dbReference>
<dbReference type="InterPro" id="IPR008250">
    <property type="entry name" value="ATPase_P-typ_transduc_dom_A_sf"/>
</dbReference>
<dbReference type="SUPFAM" id="SSF56784">
    <property type="entry name" value="HAD-like"/>
    <property type="match status" value="1"/>
</dbReference>
<dbReference type="GO" id="GO:0016887">
    <property type="term" value="F:ATP hydrolysis activity"/>
    <property type="evidence" value="ECO:0007669"/>
    <property type="project" value="InterPro"/>
</dbReference>
<keyword evidence="8 11" id="KW-0472">Membrane</keyword>
<dbReference type="InterPro" id="IPR051014">
    <property type="entry name" value="Cation_Transport_ATPase_IB"/>
</dbReference>
<evidence type="ECO:0000256" key="4">
    <source>
        <dbReference type="ARBA" id="ARBA00022692"/>
    </source>
</evidence>
<dbReference type="InterPro" id="IPR023299">
    <property type="entry name" value="ATPase_P-typ_cyto_dom_N"/>
</dbReference>
<dbReference type="SFLD" id="SFLDG00002">
    <property type="entry name" value="C1.7:_P-type_atpase_like"/>
    <property type="match status" value="1"/>
</dbReference>
<dbReference type="Proteomes" id="UP000005309">
    <property type="component" value="Unassembled WGS sequence"/>
</dbReference>
<dbReference type="GO" id="GO:0008551">
    <property type="term" value="F:P-type cadmium transporter activity"/>
    <property type="evidence" value="ECO:0007669"/>
    <property type="project" value="UniProtKB-EC"/>
</dbReference>
<evidence type="ECO:0000256" key="1">
    <source>
        <dbReference type="ARBA" id="ARBA00004141"/>
    </source>
</evidence>
<sequence>MDSAAQSHDCGCGCTNAQAERRTYLSARTRIAAAALLFLLGMLCGEGTAGTILFLAAYVLVGADVLWRAAVNLRHGHLFGEHFLISTATLGALALGDYAEAAAVMLLYQLGEFLQDRAVQRARRSITALMDIRPDTARVLMDGREEIVHPAAVALGSTIRIYPGERVPLDGTVTAGESTLDTAALTGESLPRTVRTGDTLLSGCVNITGALTVRVTAAYAQSAAARILDLVEEAADKKSRTEAFITRFARIYTPVVVCAALAIAVLPPLIMGDAFAPWVYRALTFLVISCPCALVISVPLTFFAGLGAASRAGLLVKGSSYLDALARTDTVVFDKTGTLTEGNLRVTRILPAAGTTEQEVLARAAAAEQHSSHPMARAVMRAFAEYGGTPAAVHDIEEHAGRGITARSEERIICIGTHAYLSESGVTDLPPTAPAGAIWLAVNGAYAGMICVADTVRAGAADAVRALREHGVRETVMLTGDARPAAQSVAAAVGIDTVYAELLPQDKAAHLERLLAAERTGRTLAYIGDGINDAPVLARADIGIAMGGIGADAAIEAADVVLMTDEPRRLVSLLALARRTVRIARENIALAIGIKAAVLLLGALGWASLWAAIFADVGVTLLAVLNAMRAMRAQKDFIHI</sequence>
<feature type="transmembrane region" description="Helical" evidence="11">
    <location>
        <begin position="83"/>
        <end position="108"/>
    </location>
</feature>
<evidence type="ECO:0000256" key="3">
    <source>
        <dbReference type="ARBA" id="ARBA00022539"/>
    </source>
</evidence>
<dbReference type="InterPro" id="IPR044492">
    <property type="entry name" value="P_typ_ATPase_HD_dom"/>
</dbReference>
<dbReference type="NCBIfam" id="TIGR01494">
    <property type="entry name" value="ATPase_P-type"/>
    <property type="match status" value="1"/>
</dbReference>
<keyword evidence="11" id="KW-0547">Nucleotide-binding</keyword>
<dbReference type="PROSITE" id="PS00154">
    <property type="entry name" value="ATPASE_E1_E2"/>
    <property type="match status" value="1"/>
</dbReference>
<protein>
    <recommendedName>
        <fullName evidence="9">Cd(2+)-exporting ATPase</fullName>
        <ecNumber evidence="9">7.2.2.21</ecNumber>
    </recommendedName>
</protein>
<keyword evidence="14" id="KW-1185">Reference proteome</keyword>
<dbReference type="eggNOG" id="COG2217">
    <property type="taxonomic scope" value="Bacteria"/>
</dbReference>
<dbReference type="HOGENOM" id="CLU_001771_6_2_9"/>
<dbReference type="SUPFAM" id="SSF81653">
    <property type="entry name" value="Calcium ATPase, transduction domain A"/>
    <property type="match status" value="1"/>
</dbReference>
<dbReference type="PANTHER" id="PTHR48085:SF5">
    <property type="entry name" value="CADMIUM_ZINC-TRANSPORTING ATPASE HMA4-RELATED"/>
    <property type="match status" value="1"/>
</dbReference>
<evidence type="ECO:0000256" key="9">
    <source>
        <dbReference type="ARBA" id="ARBA00039103"/>
    </source>
</evidence>
<keyword evidence="5 11" id="KW-0479">Metal-binding</keyword>
<dbReference type="EMBL" id="ACLA01000022">
    <property type="protein sequence ID" value="EEQ48086.1"/>
    <property type="molecule type" value="Genomic_DNA"/>
</dbReference>
<feature type="transmembrane region" description="Helical" evidence="11">
    <location>
        <begin position="588"/>
        <end position="604"/>
    </location>
</feature>
<keyword evidence="11" id="KW-0067">ATP-binding</keyword>
<keyword evidence="11" id="KW-1003">Cell membrane</keyword>
<dbReference type="Pfam" id="PF00702">
    <property type="entry name" value="Hydrolase"/>
    <property type="match status" value="1"/>
</dbReference>
<dbReference type="SFLD" id="SFLDF00027">
    <property type="entry name" value="p-type_atpase"/>
    <property type="match status" value="1"/>
</dbReference>
<feature type="transmembrane region" description="Helical" evidence="11">
    <location>
        <begin position="610"/>
        <end position="628"/>
    </location>
</feature>
<dbReference type="NCBIfam" id="TIGR01525">
    <property type="entry name" value="ATPase-IB_hvy"/>
    <property type="match status" value="1"/>
</dbReference>
<name>C4V538_9FIRM</name>
<dbReference type="RefSeq" id="WP_006690366.1">
    <property type="nucleotide sequence ID" value="NZ_GG694006.1"/>
</dbReference>
<keyword evidence="6" id="KW-1278">Translocase</keyword>
<comment type="subcellular location">
    <subcellularLocation>
        <location evidence="11">Cell membrane</location>
    </subcellularLocation>
    <subcellularLocation>
        <location evidence="1">Membrane</location>
        <topology evidence="1">Multi-pass membrane protein</topology>
    </subcellularLocation>
</comment>